<gene>
    <name evidence="1" type="ORF">ACFSQ3_09915</name>
</gene>
<dbReference type="EMBL" id="JBHUMA010000006">
    <property type="protein sequence ID" value="MFD2599269.1"/>
    <property type="molecule type" value="Genomic_DNA"/>
</dbReference>
<sequence>MASNLKCKSFASKFMRTVFPLSILIGLSLQSCTKTEVIDFEQEPKNRITAFQIKNSPQPLVGAIDQDLNSIKLYIPYYSNLDFLIGEIIIDEGATLLRSDSTEINLLEDELDPIAAGDSARYIVRSADGKYRNYVLTQEILPHPDSLKVIGYGNNPRRNAFDFKLHTVEDGNYEINANAAFYAFGNFLSSSHRATFTLKNQETDETHTDYVRSISVSPQANEMYVMTARVSPNAKFGTYDVTLDHQGRTTQLAPMKIDYRLPYTESYSSSTKYMVGDTIVFESGEATFPVPEKIYLRVNKSTREGDVPTGFASNLYGKEIAMRIVSNDRSTIKAIFPEMPVGVYRNYQSNVINLYAVFKEEPGFRAGTVFGTEHRIAIPSSAGFLVEASTNN</sequence>
<dbReference type="PROSITE" id="PS51257">
    <property type="entry name" value="PROKAR_LIPOPROTEIN"/>
    <property type="match status" value="1"/>
</dbReference>
<name>A0ABW5NK96_9SPHI</name>
<organism evidence="1 2">
    <name type="scientific">Sphingobacterium corticis</name>
    <dbReference type="NCBI Taxonomy" id="1812823"/>
    <lineage>
        <taxon>Bacteria</taxon>
        <taxon>Pseudomonadati</taxon>
        <taxon>Bacteroidota</taxon>
        <taxon>Sphingobacteriia</taxon>
        <taxon>Sphingobacteriales</taxon>
        <taxon>Sphingobacteriaceae</taxon>
        <taxon>Sphingobacterium</taxon>
    </lineage>
</organism>
<evidence type="ECO:0000313" key="1">
    <source>
        <dbReference type="EMBL" id="MFD2599269.1"/>
    </source>
</evidence>
<accession>A0ABW5NK96</accession>
<dbReference type="RefSeq" id="WP_380869395.1">
    <property type="nucleotide sequence ID" value="NZ_JBHUMA010000006.1"/>
</dbReference>
<keyword evidence="2" id="KW-1185">Reference proteome</keyword>
<protein>
    <recommendedName>
        <fullName evidence="3">DUF4249 domain-containing protein</fullName>
    </recommendedName>
</protein>
<evidence type="ECO:0000313" key="2">
    <source>
        <dbReference type="Proteomes" id="UP001597393"/>
    </source>
</evidence>
<proteinExistence type="predicted"/>
<dbReference type="Proteomes" id="UP001597393">
    <property type="component" value="Unassembled WGS sequence"/>
</dbReference>
<comment type="caution">
    <text evidence="1">The sequence shown here is derived from an EMBL/GenBank/DDBJ whole genome shotgun (WGS) entry which is preliminary data.</text>
</comment>
<evidence type="ECO:0008006" key="3">
    <source>
        <dbReference type="Google" id="ProtNLM"/>
    </source>
</evidence>
<reference evidence="2" key="1">
    <citation type="journal article" date="2019" name="Int. J. Syst. Evol. Microbiol.">
        <title>The Global Catalogue of Microorganisms (GCM) 10K type strain sequencing project: providing services to taxonomists for standard genome sequencing and annotation.</title>
        <authorList>
            <consortium name="The Broad Institute Genomics Platform"/>
            <consortium name="The Broad Institute Genome Sequencing Center for Infectious Disease"/>
            <person name="Wu L."/>
            <person name="Ma J."/>
        </authorList>
    </citation>
    <scope>NUCLEOTIDE SEQUENCE [LARGE SCALE GENOMIC DNA]</scope>
    <source>
        <strain evidence="2">KCTC 42248</strain>
    </source>
</reference>